<feature type="compositionally biased region" description="Gly residues" evidence="1">
    <location>
        <begin position="43"/>
        <end position="130"/>
    </location>
</feature>
<evidence type="ECO:0000256" key="1">
    <source>
        <dbReference type="SAM" id="MobiDB-lite"/>
    </source>
</evidence>
<accession>A0A4P2R2G3</accession>
<dbReference type="InterPro" id="IPR035940">
    <property type="entry name" value="CAP_sf"/>
</dbReference>
<proteinExistence type="predicted"/>
<name>A0A4P2R2G3_SORCE</name>
<evidence type="ECO:0000313" key="4">
    <source>
        <dbReference type="EMBL" id="AUX36761.1"/>
    </source>
</evidence>
<protein>
    <recommendedName>
        <fullName evidence="3">SCP domain-containing protein</fullName>
    </recommendedName>
</protein>
<feature type="compositionally biased region" description="Gly residues" evidence="1">
    <location>
        <begin position="138"/>
        <end position="163"/>
    </location>
</feature>
<evidence type="ECO:0000313" key="5">
    <source>
        <dbReference type="Proteomes" id="UP000295497"/>
    </source>
</evidence>
<reference evidence="4 5" key="1">
    <citation type="submission" date="2015-09" db="EMBL/GenBank/DDBJ databases">
        <title>Sorangium comparison.</title>
        <authorList>
            <person name="Zaburannyi N."/>
            <person name="Bunk B."/>
            <person name="Overmann J."/>
            <person name="Mueller R."/>
        </authorList>
    </citation>
    <scope>NUCLEOTIDE SEQUENCE [LARGE SCALE GENOMIC DNA]</scope>
    <source>
        <strain evidence="4 5">So ce836</strain>
    </source>
</reference>
<dbReference type="AlphaFoldDB" id="A0A4P2R2G3"/>
<sequence length="291" mass="26941">MLNPSTHSYAIALAATLMASALSGCIGELGSVLTESEDSGPTSGAGVGDGDGPPGGGSTAAGAGDGGGTGGSPPGGNVGSTTAGAGGSGAATAGAGGSGAATAGAGGSGAATAGAGGSGGAPAAGAGGSDGSTTAGASGSGGSPAGSTSGAGGSGSGAGGSGGNDDPTGAAQLCVDTINQHRATLGLPPLARWTEAESCSDEESESDGNTGQAHGAFGACDERAQNECPGWNGPPESMIVPCLQVMWDEGPGEDFNKHGHYINMSNTAYTKVACGFHTFPDGSVWAVQNFR</sequence>
<evidence type="ECO:0000256" key="2">
    <source>
        <dbReference type="SAM" id="SignalP"/>
    </source>
</evidence>
<dbReference type="RefSeq" id="WP_129579518.1">
    <property type="nucleotide sequence ID" value="NZ_CP012672.1"/>
</dbReference>
<organism evidence="4 5">
    <name type="scientific">Sorangium cellulosum</name>
    <name type="common">Polyangium cellulosum</name>
    <dbReference type="NCBI Taxonomy" id="56"/>
    <lineage>
        <taxon>Bacteria</taxon>
        <taxon>Pseudomonadati</taxon>
        <taxon>Myxococcota</taxon>
        <taxon>Polyangia</taxon>
        <taxon>Polyangiales</taxon>
        <taxon>Polyangiaceae</taxon>
        <taxon>Sorangium</taxon>
    </lineage>
</organism>
<feature type="domain" description="SCP" evidence="3">
    <location>
        <begin position="175"/>
        <end position="290"/>
    </location>
</feature>
<evidence type="ECO:0000259" key="3">
    <source>
        <dbReference type="Pfam" id="PF00188"/>
    </source>
</evidence>
<dbReference type="Proteomes" id="UP000295497">
    <property type="component" value="Chromosome"/>
</dbReference>
<feature type="region of interest" description="Disordered" evidence="1">
    <location>
        <begin position="195"/>
        <end position="214"/>
    </location>
</feature>
<feature type="signal peptide" evidence="2">
    <location>
        <begin position="1"/>
        <end position="23"/>
    </location>
</feature>
<dbReference type="EMBL" id="CP012672">
    <property type="protein sequence ID" value="AUX36761.1"/>
    <property type="molecule type" value="Genomic_DNA"/>
</dbReference>
<feature type="region of interest" description="Disordered" evidence="1">
    <location>
        <begin position="33"/>
        <end position="171"/>
    </location>
</feature>
<feature type="chain" id="PRO_5020845703" description="SCP domain-containing protein" evidence="2">
    <location>
        <begin position="24"/>
        <end position="291"/>
    </location>
</feature>
<keyword evidence="2" id="KW-0732">Signal</keyword>
<dbReference type="InterPro" id="IPR014044">
    <property type="entry name" value="CAP_dom"/>
</dbReference>
<gene>
    <name evidence="4" type="ORF">SOCE836_089760</name>
</gene>
<dbReference type="Pfam" id="PF00188">
    <property type="entry name" value="CAP"/>
    <property type="match status" value="1"/>
</dbReference>
<dbReference type="SUPFAM" id="SSF55797">
    <property type="entry name" value="PR-1-like"/>
    <property type="match status" value="1"/>
</dbReference>